<organism evidence="2 3">
    <name type="scientific">Drechmeria coniospora</name>
    <name type="common">Nematophagous fungus</name>
    <name type="synonym">Meria coniospora</name>
    <dbReference type="NCBI Taxonomy" id="98403"/>
    <lineage>
        <taxon>Eukaryota</taxon>
        <taxon>Fungi</taxon>
        <taxon>Dikarya</taxon>
        <taxon>Ascomycota</taxon>
        <taxon>Pezizomycotina</taxon>
        <taxon>Sordariomycetes</taxon>
        <taxon>Hypocreomycetidae</taxon>
        <taxon>Hypocreales</taxon>
        <taxon>Ophiocordycipitaceae</taxon>
        <taxon>Drechmeria</taxon>
    </lineage>
</organism>
<comment type="similarity">
    <text evidence="1">Belongs to the universal ribosomal protein uL10 family.</text>
</comment>
<dbReference type="Proteomes" id="UP000076580">
    <property type="component" value="Chromosome 03"/>
</dbReference>
<dbReference type="RefSeq" id="XP_040655275.1">
    <property type="nucleotide sequence ID" value="XM_040805171.1"/>
</dbReference>
<name>A0A151GFP4_DRECN</name>
<dbReference type="GeneID" id="63720531"/>
<gene>
    <name evidence="2" type="ORF">DCS_07888</name>
</gene>
<dbReference type="AlphaFoldDB" id="A0A151GFP4"/>
<dbReference type="EMBL" id="LAYC01000003">
    <property type="protein sequence ID" value="KYK55923.1"/>
    <property type="molecule type" value="Genomic_DNA"/>
</dbReference>
<evidence type="ECO:0000256" key="1">
    <source>
        <dbReference type="ARBA" id="ARBA00008889"/>
    </source>
</evidence>
<evidence type="ECO:0000313" key="3">
    <source>
        <dbReference type="Proteomes" id="UP000076580"/>
    </source>
</evidence>
<dbReference type="InterPro" id="IPR043141">
    <property type="entry name" value="Ribosomal_uL10-like_sf"/>
</dbReference>
<dbReference type="PANTHER" id="PTHR11560">
    <property type="entry name" value="39S RIBOSOMAL PROTEIN L10, MITOCHONDRIAL"/>
    <property type="match status" value="1"/>
</dbReference>
<keyword evidence="2" id="KW-0689">Ribosomal protein</keyword>
<evidence type="ECO:0000313" key="2">
    <source>
        <dbReference type="EMBL" id="KYK55923.1"/>
    </source>
</evidence>
<dbReference type="InterPro" id="IPR047865">
    <property type="entry name" value="Ribosomal_uL10_bac_type"/>
</dbReference>
<keyword evidence="2" id="KW-0687">Ribonucleoprotein</keyword>
<dbReference type="SUPFAM" id="SSF160369">
    <property type="entry name" value="Ribosomal protein L10-like"/>
    <property type="match status" value="1"/>
</dbReference>
<proteinExistence type="inferred from homology"/>
<reference evidence="2 3" key="1">
    <citation type="journal article" date="2016" name="Sci. Rep.">
        <title>Insights into Adaptations to a Near-Obligate Nematode Endoparasitic Lifestyle from the Finished Genome of Drechmeria coniospora.</title>
        <authorList>
            <person name="Zhang L."/>
            <person name="Zhou Z."/>
            <person name="Guo Q."/>
            <person name="Fokkens L."/>
            <person name="Miskei M."/>
            <person name="Pocsi I."/>
            <person name="Zhang W."/>
            <person name="Chen M."/>
            <person name="Wang L."/>
            <person name="Sun Y."/>
            <person name="Donzelli B.G."/>
            <person name="Gibson D.M."/>
            <person name="Nelson D.R."/>
            <person name="Luo J.G."/>
            <person name="Rep M."/>
            <person name="Liu H."/>
            <person name="Yang S."/>
            <person name="Wang J."/>
            <person name="Krasnoff S.B."/>
            <person name="Xu Y."/>
            <person name="Molnar I."/>
            <person name="Lin M."/>
        </authorList>
    </citation>
    <scope>NUCLEOTIDE SEQUENCE [LARGE SCALE GENOMIC DNA]</scope>
    <source>
        <strain evidence="2 3">ARSEF 6962</strain>
    </source>
</reference>
<keyword evidence="3" id="KW-1185">Reference proteome</keyword>
<sequence length="237" mass="25656">MVFFQHSNLTAVEWAAVRRELRKAIAVVPLSTSCSNTEPLELCQRVQLQVLRTNMLDVALRIVEFHCPKVMRGLGSTVHPPQGLMIHDLSRAAYDAIRTVDTLPSSAYTQIEPLMTGPVAALVMPVVSPAHLAAALSVLAPVPGKFPPPTRTTTPGYYDPACQSGLAKLVLIGGRIEGKILDQVGVNWVAGINGGLGELYSRLINLLKGTGPSVTRALDYRSQNLWLTLNGRQSQLE</sequence>
<dbReference type="InParanoid" id="A0A151GFP4"/>
<accession>A0A151GFP4</accession>
<protein>
    <submittedName>
        <fullName evidence="2">Ribosomal protein YmL11, mitochondrial</fullName>
    </submittedName>
</protein>
<comment type="caution">
    <text evidence="2">The sequence shown here is derived from an EMBL/GenBank/DDBJ whole genome shotgun (WGS) entry which is preliminary data.</text>
</comment>
<dbReference type="STRING" id="98403.A0A151GFP4"/>
<dbReference type="GO" id="GO:0005840">
    <property type="term" value="C:ribosome"/>
    <property type="evidence" value="ECO:0007669"/>
    <property type="project" value="UniProtKB-KW"/>
</dbReference>